<name>A0A174DX77_9FIRM</name>
<dbReference type="Pfam" id="PF01381">
    <property type="entry name" value="HTH_3"/>
    <property type="match status" value="1"/>
</dbReference>
<evidence type="ECO:0000256" key="1">
    <source>
        <dbReference type="ARBA" id="ARBA00023125"/>
    </source>
</evidence>
<accession>A0A174DX77</accession>
<dbReference type="Proteomes" id="UP000095787">
    <property type="component" value="Unassembled WGS sequence"/>
</dbReference>
<feature type="domain" description="HTH cro/C1-type" evidence="2">
    <location>
        <begin position="9"/>
        <end position="63"/>
    </location>
</feature>
<evidence type="ECO:0000313" key="6">
    <source>
        <dbReference type="Proteomes" id="UP000292665"/>
    </source>
</evidence>
<dbReference type="AlphaFoldDB" id="A0A174DX77"/>
<dbReference type="PROSITE" id="PS50943">
    <property type="entry name" value="HTH_CROC1"/>
    <property type="match status" value="1"/>
</dbReference>
<protein>
    <submittedName>
        <fullName evidence="3">HTH-type transcriptional regulator sinR</fullName>
    </submittedName>
    <submittedName>
        <fullName evidence="4">Helix-turn-helix domain-containing protein</fullName>
    </submittedName>
</protein>
<gene>
    <name evidence="3" type="primary">sinR_2</name>
    <name evidence="4" type="ORF">EAI93_09395</name>
    <name evidence="3" type="ORF">ERS852456_02171</name>
</gene>
<dbReference type="CDD" id="cd00093">
    <property type="entry name" value="HTH_XRE"/>
    <property type="match status" value="1"/>
</dbReference>
<keyword evidence="1" id="KW-0238">DNA-binding</keyword>
<dbReference type="InterPro" id="IPR001387">
    <property type="entry name" value="Cro/C1-type_HTH"/>
</dbReference>
<dbReference type="SMART" id="SM00530">
    <property type="entry name" value="HTH_XRE"/>
    <property type="match status" value="1"/>
</dbReference>
<evidence type="ECO:0000259" key="2">
    <source>
        <dbReference type="PROSITE" id="PS50943"/>
    </source>
</evidence>
<dbReference type="GO" id="GO:0003677">
    <property type="term" value="F:DNA binding"/>
    <property type="evidence" value="ECO:0007669"/>
    <property type="project" value="UniProtKB-KW"/>
</dbReference>
<evidence type="ECO:0000313" key="3">
    <source>
        <dbReference type="EMBL" id="CUO30161.1"/>
    </source>
</evidence>
<dbReference type="Gene3D" id="1.10.260.40">
    <property type="entry name" value="lambda repressor-like DNA-binding domains"/>
    <property type="match status" value="1"/>
</dbReference>
<dbReference type="PANTHER" id="PTHR46558:SF11">
    <property type="entry name" value="HTH-TYPE TRANSCRIPTIONAL REGULATOR XRE"/>
    <property type="match status" value="1"/>
</dbReference>
<dbReference type="Proteomes" id="UP000292665">
    <property type="component" value="Unassembled WGS sequence"/>
</dbReference>
<sequence length="126" mass="14406">MPTYTGDMIRKYRTEKGLTQKKLGELCGIADSNIRKYESGNQNPKIETLQKIADALDIPVNRLLAGKIISRDELKEKLSEYGLTHLVPDTEEERTVLENCKKLNETGKKEAAKRVEELTHLEKYTK</sequence>
<dbReference type="EMBL" id="CYZO01000030">
    <property type="protein sequence ID" value="CUO30161.1"/>
    <property type="molecule type" value="Genomic_DNA"/>
</dbReference>
<reference evidence="4 6" key="2">
    <citation type="journal article" date="2019" name="Science, e1252229">
        <title>Invertible promoters mediate bacterial phase variation, antibiotic resistance, and host adaptation in the gut.</title>
        <authorList>
            <person name="Jiang X."/>
            <person name="Hall A.B."/>
            <person name="Arthur T.D."/>
            <person name="Plichta D.R."/>
            <person name="Covington C.T."/>
            <person name="Poyet M."/>
            <person name="Crothers J."/>
            <person name="Moses P.L."/>
            <person name="Tolonen A.C."/>
            <person name="Vlamakis H."/>
            <person name="Alm E.J."/>
            <person name="Xavier R.J."/>
        </authorList>
    </citation>
    <scope>NUCLEOTIDE SEQUENCE [LARGE SCALE GENOMIC DNA]</scope>
    <source>
        <strain evidence="4">Aa_0143</strain>
        <strain evidence="6">aa_0143</strain>
    </source>
</reference>
<evidence type="ECO:0000313" key="4">
    <source>
        <dbReference type="EMBL" id="RYS79163.1"/>
    </source>
</evidence>
<dbReference type="PANTHER" id="PTHR46558">
    <property type="entry name" value="TRACRIPTIONAL REGULATORY PROTEIN-RELATED-RELATED"/>
    <property type="match status" value="1"/>
</dbReference>
<dbReference type="GeneID" id="97330349"/>
<proteinExistence type="predicted"/>
<dbReference type="SUPFAM" id="SSF47413">
    <property type="entry name" value="lambda repressor-like DNA-binding domains"/>
    <property type="match status" value="1"/>
</dbReference>
<evidence type="ECO:0000313" key="5">
    <source>
        <dbReference type="Proteomes" id="UP000095787"/>
    </source>
</evidence>
<dbReference type="InterPro" id="IPR010982">
    <property type="entry name" value="Lambda_DNA-bd_dom_sf"/>
</dbReference>
<reference evidence="3 5" key="1">
    <citation type="submission" date="2015-09" db="EMBL/GenBank/DDBJ databases">
        <authorList>
            <consortium name="Pathogen Informatics"/>
        </authorList>
    </citation>
    <scope>NUCLEOTIDE SEQUENCE [LARGE SCALE GENOMIC DNA]</scope>
    <source>
        <strain evidence="3 5">2789STDY5834841</strain>
    </source>
</reference>
<organism evidence="3 5">
    <name type="scientific">[Ruminococcus] torques</name>
    <dbReference type="NCBI Taxonomy" id="33039"/>
    <lineage>
        <taxon>Bacteria</taxon>
        <taxon>Bacillati</taxon>
        <taxon>Bacillota</taxon>
        <taxon>Clostridia</taxon>
        <taxon>Lachnospirales</taxon>
        <taxon>Lachnospiraceae</taxon>
        <taxon>Mediterraneibacter</taxon>
    </lineage>
</organism>
<dbReference type="RefSeq" id="WP_009320325.1">
    <property type="nucleotide sequence ID" value="NZ_CATVPX010000067.1"/>
</dbReference>
<dbReference type="EMBL" id="RCYR01000017">
    <property type="protein sequence ID" value="RYS79163.1"/>
    <property type="molecule type" value="Genomic_DNA"/>
</dbReference>